<dbReference type="KEGG" id="pxu:106114695"/>
<keyword evidence="8" id="KW-0238">DNA-binding</keyword>
<dbReference type="InterPro" id="IPR001357">
    <property type="entry name" value="BRCT_dom"/>
</dbReference>
<keyword evidence="6 12" id="KW-0547">Nucleotide-binding</keyword>
<dbReference type="FunFam" id="3.40.50.300:FF:000395">
    <property type="entry name" value="Replication factor C subunit 1"/>
    <property type="match status" value="1"/>
</dbReference>
<keyword evidence="4" id="KW-0597">Phosphoprotein</keyword>
<dbReference type="PIRSF" id="PIRSF036578">
    <property type="entry name" value="RFC1"/>
    <property type="match status" value="1"/>
</dbReference>
<dbReference type="Gene3D" id="1.10.8.60">
    <property type="match status" value="1"/>
</dbReference>
<feature type="compositionally biased region" description="Basic and acidic residues" evidence="13">
    <location>
        <begin position="417"/>
        <end position="427"/>
    </location>
</feature>
<dbReference type="RefSeq" id="XP_013163448.1">
    <property type="nucleotide sequence ID" value="XM_013307994.1"/>
</dbReference>
<sequence length="1052" mass="118472">MAFTVTKTSSKQKFKHFQDIRSFFKPKTSVKDDDSDVIPESPQMEIKKKEKKSRRKRAISDDSDEDIQKKKIQKKGTEEDLNKRKQKKSNHNTLKEVKSVDLFGDTSIKRSEPLLVKKNKKTETGIHSDDEFEMSLLELDQIEEAEGTNKSIGDKEKDKIETNETTNKKVKGNVTKPERSPIKREETSVKQERTPKEKSKETKRNVEKDRHSNDEKSPTDKSKQVNHDDTHNDDAKINGIEQKADFSEFIENTQTEEVRKGKKRKMDKSLNESVLTDEERHERKIMSAALYKNYLNRSGPKHLGAKEIPKGTPDCLKDCAFILTGVLDSFEKEDITKAINSFGGCVKSAVTKKVTHVLAGEDPGPAKMAKAEELGIKIINEDEFLQMVIDLSNKNKTTIKEEPKSAKKPKKAQSKSPTDKKEINTKSDVKEIKIKSKSDIKTEIKSEKMDISFSMHKSKSEGTSDKIETAKERTIQNPETSNTDVFKSGAQTVNSMLWVDKYKPVNVKQIIGQHGPNSNVKKLTNWLTKWYANRKAKLPKPNPWAKNDDGGFYKAALLSGPPGVGKTTTVSLVCKEMGFDVVEFNASDTRNKTLIKEQIGELLTTTSLSGYARGDTSKQAISKKHVLVMDEVDGMAGNEDRGGLQELIGLIKSTSVPIICMCNDRNSQKMRSLVNYCYDLRFNRPTVEQIKSAMMSTCFKEHIRIPGEVLSQLIVAAGQDVRQTLHLLSIWAADPNLADPERLKNDAKRIKKDVKLGPWEAVRKVFSESEHKNMSISDRSDLFFYDYSLAPLFVQENYIQVVPHCPKDKILDRLSMAADSISLGDLVDARIRGSQAWNLLPIQAMYSSVIPGQAMAGHVAGQIQFPGWLGKNSRAGKLQRLGQEIHAHTRLSTSGSKSSIFLDYAMHLRDAVVNPLLTHKVDGIQQSLDILESYHLLREDLDSLIELSLWPGQRNPLILIDSKVKASMTRLYNKRASALPYAPGGVRRAKPTDNDAHDTNDLLEQDDEIDPDDKEEDSDPENDAMIKKKKVNKDKAAPKDKPSTSKEKKKKK</sequence>
<dbReference type="GO" id="GO:0006260">
    <property type="term" value="P:DNA replication"/>
    <property type="evidence" value="ECO:0007669"/>
    <property type="project" value="UniProtKB-KW"/>
</dbReference>
<dbReference type="GO" id="GO:0005524">
    <property type="term" value="F:ATP binding"/>
    <property type="evidence" value="ECO:0007669"/>
    <property type="project" value="UniProtKB-UniRule"/>
</dbReference>
<dbReference type="Proteomes" id="UP000694872">
    <property type="component" value="Unplaced"/>
</dbReference>
<feature type="compositionally biased region" description="Basic and acidic residues" evidence="13">
    <location>
        <begin position="152"/>
        <end position="162"/>
    </location>
</feature>
<comment type="similarity">
    <text evidence="2 12">Belongs to the activator 1 large subunit family.</text>
</comment>
<evidence type="ECO:0000256" key="13">
    <source>
        <dbReference type="SAM" id="MobiDB-lite"/>
    </source>
</evidence>
<evidence type="ECO:0000256" key="5">
    <source>
        <dbReference type="ARBA" id="ARBA00022705"/>
    </source>
</evidence>
<dbReference type="InterPro" id="IPR036420">
    <property type="entry name" value="BRCT_dom_sf"/>
</dbReference>
<protein>
    <recommendedName>
        <fullName evidence="3 12">Replication factor C subunit 1</fullName>
    </recommendedName>
</protein>
<comment type="subcellular location">
    <subcellularLocation>
        <location evidence="1 12">Nucleus</location>
    </subcellularLocation>
</comment>
<evidence type="ECO:0000256" key="8">
    <source>
        <dbReference type="ARBA" id="ARBA00023125"/>
    </source>
</evidence>
<dbReference type="InterPro" id="IPR003593">
    <property type="entry name" value="AAA+_ATPase"/>
</dbReference>
<evidence type="ECO:0000259" key="14">
    <source>
        <dbReference type="PROSITE" id="PS50172"/>
    </source>
</evidence>
<organism evidence="15">
    <name type="scientific">Papilio xuthus</name>
    <name type="common">Asian swallowtail butterfly</name>
    <dbReference type="NCBI Taxonomy" id="66420"/>
    <lineage>
        <taxon>Eukaryota</taxon>
        <taxon>Metazoa</taxon>
        <taxon>Ecdysozoa</taxon>
        <taxon>Arthropoda</taxon>
        <taxon>Hexapoda</taxon>
        <taxon>Insecta</taxon>
        <taxon>Pterygota</taxon>
        <taxon>Neoptera</taxon>
        <taxon>Endopterygota</taxon>
        <taxon>Lepidoptera</taxon>
        <taxon>Glossata</taxon>
        <taxon>Ditrysia</taxon>
        <taxon>Papilionoidea</taxon>
        <taxon>Papilionidae</taxon>
        <taxon>Papilioninae</taxon>
        <taxon>Papilio</taxon>
    </lineage>
</organism>
<feature type="compositionally biased region" description="Basic and acidic residues" evidence="13">
    <location>
        <begin position="1033"/>
        <end position="1046"/>
    </location>
</feature>
<evidence type="ECO:0000256" key="3">
    <source>
        <dbReference type="ARBA" id="ARBA00020401"/>
    </source>
</evidence>
<feature type="compositionally biased region" description="Acidic residues" evidence="13">
    <location>
        <begin position="1001"/>
        <end position="1022"/>
    </location>
</feature>
<dbReference type="InterPro" id="IPR003959">
    <property type="entry name" value="ATPase_AAA_core"/>
</dbReference>
<dbReference type="PANTHER" id="PTHR23389:SF6">
    <property type="entry name" value="REPLICATION FACTOR C SUBUNIT 1"/>
    <property type="match status" value="1"/>
</dbReference>
<dbReference type="FunFam" id="1.10.8.60:FF:000021">
    <property type="entry name" value="Replication factor C subunit 1"/>
    <property type="match status" value="1"/>
</dbReference>
<evidence type="ECO:0000256" key="7">
    <source>
        <dbReference type="ARBA" id="ARBA00022840"/>
    </source>
</evidence>
<dbReference type="Pfam" id="PF08519">
    <property type="entry name" value="RFC1"/>
    <property type="match status" value="1"/>
</dbReference>
<dbReference type="FunFam" id="1.20.272.10:FF:000005">
    <property type="entry name" value="Replication factor C subunit 1"/>
    <property type="match status" value="1"/>
</dbReference>
<dbReference type="InterPro" id="IPR008921">
    <property type="entry name" value="DNA_pol3_clamp-load_cplx_C"/>
</dbReference>
<dbReference type="GO" id="GO:0006281">
    <property type="term" value="P:DNA repair"/>
    <property type="evidence" value="ECO:0007669"/>
    <property type="project" value="InterPro"/>
</dbReference>
<gene>
    <name evidence="15" type="primary">LOC106114695</name>
</gene>
<dbReference type="InterPro" id="IPR012178">
    <property type="entry name" value="RFC1"/>
</dbReference>
<dbReference type="SUPFAM" id="SSF48019">
    <property type="entry name" value="post-AAA+ oligomerization domain-like"/>
    <property type="match status" value="1"/>
</dbReference>
<dbReference type="SUPFAM" id="SSF52113">
    <property type="entry name" value="BRCT domain"/>
    <property type="match status" value="1"/>
</dbReference>
<evidence type="ECO:0000256" key="4">
    <source>
        <dbReference type="ARBA" id="ARBA00022553"/>
    </source>
</evidence>
<evidence type="ECO:0000256" key="1">
    <source>
        <dbReference type="ARBA" id="ARBA00004123"/>
    </source>
</evidence>
<keyword evidence="5 12" id="KW-0235">DNA replication</keyword>
<accession>A0AAJ6Z1X0</accession>
<evidence type="ECO:0000256" key="11">
    <source>
        <dbReference type="ARBA" id="ARBA00064311"/>
    </source>
</evidence>
<feature type="region of interest" description="Disordered" evidence="13">
    <location>
        <begin position="27"/>
        <end position="99"/>
    </location>
</feature>
<dbReference type="Gene3D" id="3.40.50.10190">
    <property type="entry name" value="BRCT domain"/>
    <property type="match status" value="1"/>
</dbReference>
<dbReference type="Gene3D" id="1.20.272.10">
    <property type="match status" value="1"/>
</dbReference>
<evidence type="ECO:0000313" key="15">
    <source>
        <dbReference type="RefSeq" id="XP_013163448.1"/>
    </source>
</evidence>
<feature type="compositionally biased region" description="Basic and acidic residues" evidence="13">
    <location>
        <begin position="176"/>
        <end position="237"/>
    </location>
</feature>
<evidence type="ECO:0000256" key="10">
    <source>
        <dbReference type="ARBA" id="ARBA00054501"/>
    </source>
</evidence>
<reference evidence="15" key="1">
    <citation type="submission" date="2025-08" db="UniProtKB">
        <authorList>
            <consortium name="RefSeq"/>
        </authorList>
    </citation>
    <scope>IDENTIFICATION</scope>
</reference>
<feature type="domain" description="BRCT" evidence="14">
    <location>
        <begin position="311"/>
        <end position="388"/>
    </location>
</feature>
<dbReference type="CDD" id="cd00009">
    <property type="entry name" value="AAA"/>
    <property type="match status" value="1"/>
</dbReference>
<feature type="region of interest" description="Disordered" evidence="13">
    <location>
        <begin position="981"/>
        <end position="1052"/>
    </location>
</feature>
<dbReference type="SMART" id="SM00292">
    <property type="entry name" value="BRCT"/>
    <property type="match status" value="1"/>
</dbReference>
<evidence type="ECO:0000256" key="2">
    <source>
        <dbReference type="ARBA" id="ARBA00006116"/>
    </source>
</evidence>
<dbReference type="PROSITE" id="PS50172">
    <property type="entry name" value="BRCT"/>
    <property type="match status" value="1"/>
</dbReference>
<feature type="region of interest" description="Disordered" evidence="13">
    <location>
        <begin position="399"/>
        <end position="427"/>
    </location>
</feature>
<dbReference type="InterPro" id="IPR027417">
    <property type="entry name" value="P-loop_NTPase"/>
</dbReference>
<name>A0AAJ6Z1X0_PAPXU</name>
<dbReference type="PANTHER" id="PTHR23389">
    <property type="entry name" value="CHROMOSOME TRANSMISSION FIDELITY FACTOR 18"/>
    <property type="match status" value="1"/>
</dbReference>
<dbReference type="Pfam" id="PF25361">
    <property type="entry name" value="AAA_lid_RFC1"/>
    <property type="match status" value="1"/>
</dbReference>
<dbReference type="GO" id="GO:0016887">
    <property type="term" value="F:ATP hydrolysis activity"/>
    <property type="evidence" value="ECO:0007669"/>
    <property type="project" value="InterPro"/>
</dbReference>
<dbReference type="FunFam" id="3.40.50.10190:FF:000001">
    <property type="entry name" value="Replication factor C subunit 1"/>
    <property type="match status" value="1"/>
</dbReference>
<dbReference type="Gene3D" id="3.40.50.300">
    <property type="entry name" value="P-loop containing nucleotide triphosphate hydrolases"/>
    <property type="match status" value="1"/>
</dbReference>
<dbReference type="SUPFAM" id="SSF52540">
    <property type="entry name" value="P-loop containing nucleoside triphosphate hydrolases"/>
    <property type="match status" value="1"/>
</dbReference>
<keyword evidence="7 12" id="KW-0067">ATP-binding</keyword>
<dbReference type="SMART" id="SM00382">
    <property type="entry name" value="AAA"/>
    <property type="match status" value="1"/>
</dbReference>
<dbReference type="CTD" id="100035172"/>
<dbReference type="Pfam" id="PF00533">
    <property type="entry name" value="BRCT"/>
    <property type="match status" value="1"/>
</dbReference>
<feature type="compositionally biased region" description="Basic and acidic residues" evidence="13">
    <location>
        <begin position="990"/>
        <end position="1000"/>
    </location>
</feature>
<dbReference type="GO" id="GO:0003689">
    <property type="term" value="F:DNA clamp loader activity"/>
    <property type="evidence" value="ECO:0007669"/>
    <property type="project" value="UniProtKB-UniRule"/>
</dbReference>
<comment type="subunit">
    <text evidence="11">Large subunit of the RFC complex, an heteropentameric complex consisting of RFC1 and four small subunits RFC2, RFC3, RFC4 and RFC5; the RFC complex interacts with PCNA and the interaction involves RFC1.</text>
</comment>
<dbReference type="GO" id="GO:0005663">
    <property type="term" value="C:DNA replication factor C complex"/>
    <property type="evidence" value="ECO:0007669"/>
    <property type="project" value="InterPro"/>
</dbReference>
<comment type="function">
    <text evidence="10">Subunit of the replication factor C (RFC) complex which acts during elongation of primed DNA templates by DNA polymerases delta and epsilon, and is necessary for ATP-dependent loading of proliferating cell nuclear antigen (PCNA) onto primed DNA. This subunit binds to the primer-template junction. Binds the PO-B transcription element as well as other GA rich DNA sequences. Can bind single- or double-stranded DNA.</text>
</comment>
<dbReference type="Pfam" id="PF00004">
    <property type="entry name" value="AAA"/>
    <property type="match status" value="1"/>
</dbReference>
<dbReference type="GO" id="GO:0003677">
    <property type="term" value="F:DNA binding"/>
    <property type="evidence" value="ECO:0007669"/>
    <property type="project" value="UniProtKB-KW"/>
</dbReference>
<dbReference type="InterPro" id="IPR013725">
    <property type="entry name" value="DNA_replication_fac_RFC1_C"/>
</dbReference>
<evidence type="ECO:0000256" key="9">
    <source>
        <dbReference type="ARBA" id="ARBA00023242"/>
    </source>
</evidence>
<evidence type="ECO:0000256" key="12">
    <source>
        <dbReference type="PIRNR" id="PIRNR036578"/>
    </source>
</evidence>
<proteinExistence type="inferred from homology"/>
<dbReference type="AlphaFoldDB" id="A0AAJ6Z1X0"/>
<dbReference type="GO" id="GO:0005634">
    <property type="term" value="C:nucleus"/>
    <property type="evidence" value="ECO:0007669"/>
    <property type="project" value="UniProtKB-SubCell"/>
</dbReference>
<keyword evidence="9 12" id="KW-0539">Nucleus</keyword>
<dbReference type="GeneID" id="106114695"/>
<evidence type="ECO:0000256" key="6">
    <source>
        <dbReference type="ARBA" id="ARBA00022741"/>
    </source>
</evidence>
<feature type="region of interest" description="Disordered" evidence="13">
    <location>
        <begin position="137"/>
        <end position="237"/>
    </location>
</feature>